<dbReference type="CDD" id="cd07438">
    <property type="entry name" value="PHP_HisPPase_AMP"/>
    <property type="match status" value="1"/>
</dbReference>
<reference evidence="3 4" key="1">
    <citation type="submission" date="2019-03" db="EMBL/GenBank/DDBJ databases">
        <title>Genomic Encyclopedia of Type Strains, Phase IV (KMG-IV): sequencing the most valuable type-strain genomes for metagenomic binning, comparative biology and taxonomic classification.</title>
        <authorList>
            <person name="Goeker M."/>
        </authorList>
    </citation>
    <scope>NUCLEOTIDE SEQUENCE [LARGE SCALE GENOMIC DNA]</scope>
    <source>
        <strain evidence="3 4">DSM 6770</strain>
    </source>
</reference>
<dbReference type="PANTHER" id="PTHR42924">
    <property type="entry name" value="EXONUCLEASE"/>
    <property type="match status" value="1"/>
</dbReference>
<feature type="compositionally biased region" description="Basic and acidic residues" evidence="1">
    <location>
        <begin position="1"/>
        <end position="15"/>
    </location>
</feature>
<sequence>MARELTQRNASEHYGEPILTKTPHRVMPMSQPLPPLPDTFDADLGLDLHMHSTASDGALSPQALTDACHAKGVTRFSLTDHDTVAGVAEAQRHAQSLGMRCLAGSELSTLWRGIGIHVVALLPEGASGALIPGLETQAQARVSRAQEIARRLEKIGLDDALARAREQAGSERPLGRPDFAKALVAAGVVPDMPTAFKKYLGAGKPGDVKTHWPYLSEVVEWIRDSQGIAVLAHPLRYRLTHRKRSQLLDSFREAGGEAAELISGHQNADVGRDLARQLEARDLMGSQGSDFHYPGGPLAPGVMSAPPRCSVTPVWRHPKLARFAA</sequence>
<dbReference type="AlphaFoldDB" id="A0A4R7NTX7"/>
<feature type="region of interest" description="Disordered" evidence="1">
    <location>
        <begin position="1"/>
        <end position="24"/>
    </location>
</feature>
<dbReference type="GO" id="GO:0035312">
    <property type="term" value="F:5'-3' DNA exonuclease activity"/>
    <property type="evidence" value="ECO:0007669"/>
    <property type="project" value="TreeGrafter"/>
</dbReference>
<comment type="caution">
    <text evidence="3">The sequence shown here is derived from an EMBL/GenBank/DDBJ whole genome shotgun (WGS) entry which is preliminary data.</text>
</comment>
<gene>
    <name evidence="3" type="ORF">C8E00_102420</name>
</gene>
<evidence type="ECO:0000256" key="1">
    <source>
        <dbReference type="SAM" id="MobiDB-lite"/>
    </source>
</evidence>
<dbReference type="GO" id="GO:0004534">
    <property type="term" value="F:5'-3' RNA exonuclease activity"/>
    <property type="evidence" value="ECO:0007669"/>
    <property type="project" value="TreeGrafter"/>
</dbReference>
<dbReference type="Gene3D" id="3.20.20.140">
    <property type="entry name" value="Metal-dependent hydrolases"/>
    <property type="match status" value="1"/>
</dbReference>
<dbReference type="Pfam" id="PF02811">
    <property type="entry name" value="PHP"/>
    <property type="match status" value="1"/>
</dbReference>
<feature type="domain" description="Polymerase/histidinol phosphatase N-terminal" evidence="2">
    <location>
        <begin position="46"/>
        <end position="111"/>
    </location>
</feature>
<dbReference type="EMBL" id="SOBR01000002">
    <property type="protein sequence ID" value="TDU23920.1"/>
    <property type="molecule type" value="Genomic_DNA"/>
</dbReference>
<evidence type="ECO:0000259" key="2">
    <source>
        <dbReference type="SMART" id="SM00481"/>
    </source>
</evidence>
<evidence type="ECO:0000313" key="4">
    <source>
        <dbReference type="Proteomes" id="UP000295380"/>
    </source>
</evidence>
<organism evidence="3 4">
    <name type="scientific">Chromohalobacter marismortui</name>
    <dbReference type="NCBI Taxonomy" id="42055"/>
    <lineage>
        <taxon>Bacteria</taxon>
        <taxon>Pseudomonadati</taxon>
        <taxon>Pseudomonadota</taxon>
        <taxon>Gammaproteobacteria</taxon>
        <taxon>Oceanospirillales</taxon>
        <taxon>Halomonadaceae</taxon>
        <taxon>Chromohalobacter</taxon>
    </lineage>
</organism>
<dbReference type="SUPFAM" id="SSF89550">
    <property type="entry name" value="PHP domain-like"/>
    <property type="match status" value="1"/>
</dbReference>
<proteinExistence type="predicted"/>
<dbReference type="InterPro" id="IPR004013">
    <property type="entry name" value="PHP_dom"/>
</dbReference>
<accession>A0A4R7NTX7</accession>
<name>A0A4R7NTX7_9GAMM</name>
<evidence type="ECO:0000313" key="3">
    <source>
        <dbReference type="EMBL" id="TDU23920.1"/>
    </source>
</evidence>
<dbReference type="InterPro" id="IPR016195">
    <property type="entry name" value="Pol/histidinol_Pase-like"/>
</dbReference>
<keyword evidence="4" id="KW-1185">Reference proteome</keyword>
<dbReference type="SMART" id="SM00481">
    <property type="entry name" value="POLIIIAc"/>
    <property type="match status" value="1"/>
</dbReference>
<protein>
    <recommendedName>
        <fullName evidence="2">Polymerase/histidinol phosphatase N-terminal domain-containing protein</fullName>
    </recommendedName>
</protein>
<dbReference type="PANTHER" id="PTHR42924:SF3">
    <property type="entry name" value="POLYMERASE_HISTIDINOL PHOSPHATASE N-TERMINAL DOMAIN-CONTAINING PROTEIN"/>
    <property type="match status" value="1"/>
</dbReference>
<dbReference type="InterPro" id="IPR003141">
    <property type="entry name" value="Pol/His_phosphatase_N"/>
</dbReference>
<dbReference type="Gene3D" id="1.10.150.650">
    <property type="match status" value="1"/>
</dbReference>
<dbReference type="InterPro" id="IPR052018">
    <property type="entry name" value="PHP_domain"/>
</dbReference>
<dbReference type="Proteomes" id="UP000295380">
    <property type="component" value="Unassembled WGS sequence"/>
</dbReference>